<evidence type="ECO:0008006" key="4">
    <source>
        <dbReference type="Google" id="ProtNLM"/>
    </source>
</evidence>
<dbReference type="EMBL" id="BQNB010017436">
    <property type="protein sequence ID" value="GJT63155.1"/>
    <property type="molecule type" value="Genomic_DNA"/>
</dbReference>
<feature type="region of interest" description="Disordered" evidence="1">
    <location>
        <begin position="144"/>
        <end position="183"/>
    </location>
</feature>
<name>A0ABQ5FIF0_9ASTR</name>
<feature type="region of interest" description="Disordered" evidence="1">
    <location>
        <begin position="57"/>
        <end position="103"/>
    </location>
</feature>
<feature type="compositionally biased region" description="Polar residues" evidence="1">
    <location>
        <begin position="58"/>
        <end position="67"/>
    </location>
</feature>
<sequence>MKNDKVIAPGMFRINPLKPSREEKYVPNKVRVSVRTNPITVSQPYVIPKKDVKYDLNGLSSTGVDNTAKTKRPQPRSNTTNDRVPSASKSSCSKNKEVKVEEHPRNLLLSKNKKHMSSECKHVKLDTRNNKFEVVYAMFGKKQKENVSKTKNQKKQKPKVMKPKKVGSNERLASPKPSKPRSCLRWSPTGRFFDLKGKIIASSVFESQSDCSNGDNACTSTPPKPTIKQFPNSTSFLGMLSKFVYGFDDLQWGNILITRVYFIEGLGHNLFSIGQFCDSDLEVAF</sequence>
<feature type="compositionally biased region" description="Basic residues" evidence="1">
    <location>
        <begin position="151"/>
        <end position="165"/>
    </location>
</feature>
<reference evidence="2" key="1">
    <citation type="journal article" date="2022" name="Int. J. Mol. Sci.">
        <title>Draft Genome of Tanacetum Coccineum: Genomic Comparison of Closely Related Tanacetum-Family Plants.</title>
        <authorList>
            <person name="Yamashiro T."/>
            <person name="Shiraishi A."/>
            <person name="Nakayama K."/>
            <person name="Satake H."/>
        </authorList>
    </citation>
    <scope>NUCLEOTIDE SEQUENCE</scope>
</reference>
<organism evidence="2 3">
    <name type="scientific">Tanacetum coccineum</name>
    <dbReference type="NCBI Taxonomy" id="301880"/>
    <lineage>
        <taxon>Eukaryota</taxon>
        <taxon>Viridiplantae</taxon>
        <taxon>Streptophyta</taxon>
        <taxon>Embryophyta</taxon>
        <taxon>Tracheophyta</taxon>
        <taxon>Spermatophyta</taxon>
        <taxon>Magnoliopsida</taxon>
        <taxon>eudicotyledons</taxon>
        <taxon>Gunneridae</taxon>
        <taxon>Pentapetalae</taxon>
        <taxon>asterids</taxon>
        <taxon>campanulids</taxon>
        <taxon>Asterales</taxon>
        <taxon>Asteraceae</taxon>
        <taxon>Asteroideae</taxon>
        <taxon>Anthemideae</taxon>
        <taxon>Anthemidinae</taxon>
        <taxon>Tanacetum</taxon>
    </lineage>
</organism>
<comment type="caution">
    <text evidence="2">The sequence shown here is derived from an EMBL/GenBank/DDBJ whole genome shotgun (WGS) entry which is preliminary data.</text>
</comment>
<gene>
    <name evidence="2" type="ORF">Tco_1006688</name>
</gene>
<evidence type="ECO:0000313" key="3">
    <source>
        <dbReference type="Proteomes" id="UP001151760"/>
    </source>
</evidence>
<feature type="compositionally biased region" description="Polar residues" evidence="1">
    <location>
        <begin position="75"/>
        <end position="93"/>
    </location>
</feature>
<protein>
    <recommendedName>
        <fullName evidence="4">Integrase, catalytic region, zinc finger, CCHC-type, peptidase aspartic, catalytic</fullName>
    </recommendedName>
</protein>
<keyword evidence="3" id="KW-1185">Reference proteome</keyword>
<evidence type="ECO:0000313" key="2">
    <source>
        <dbReference type="EMBL" id="GJT63155.1"/>
    </source>
</evidence>
<evidence type="ECO:0000256" key="1">
    <source>
        <dbReference type="SAM" id="MobiDB-lite"/>
    </source>
</evidence>
<accession>A0ABQ5FIF0</accession>
<feature type="compositionally biased region" description="Basic and acidic residues" evidence="1">
    <location>
        <begin position="94"/>
        <end position="103"/>
    </location>
</feature>
<reference evidence="2" key="2">
    <citation type="submission" date="2022-01" db="EMBL/GenBank/DDBJ databases">
        <authorList>
            <person name="Yamashiro T."/>
            <person name="Shiraishi A."/>
            <person name="Satake H."/>
            <person name="Nakayama K."/>
        </authorList>
    </citation>
    <scope>NUCLEOTIDE SEQUENCE</scope>
</reference>
<proteinExistence type="predicted"/>
<dbReference type="Proteomes" id="UP001151760">
    <property type="component" value="Unassembled WGS sequence"/>
</dbReference>